<keyword evidence="2" id="KW-1185">Reference proteome</keyword>
<reference evidence="1" key="1">
    <citation type="submission" date="2021-02" db="EMBL/GenBank/DDBJ databases">
        <authorList>
            <person name="Nowell W R."/>
        </authorList>
    </citation>
    <scope>NUCLEOTIDE SEQUENCE</scope>
    <source>
        <strain evidence="1">Ploen Becks lab</strain>
    </source>
</reference>
<name>A0A814R070_9BILA</name>
<gene>
    <name evidence="1" type="ORF">OXX778_LOCUS22298</name>
</gene>
<protein>
    <submittedName>
        <fullName evidence="1">Uncharacterized protein</fullName>
    </submittedName>
</protein>
<evidence type="ECO:0000313" key="2">
    <source>
        <dbReference type="Proteomes" id="UP000663879"/>
    </source>
</evidence>
<organism evidence="1 2">
    <name type="scientific">Brachionus calyciflorus</name>
    <dbReference type="NCBI Taxonomy" id="104777"/>
    <lineage>
        <taxon>Eukaryota</taxon>
        <taxon>Metazoa</taxon>
        <taxon>Spiralia</taxon>
        <taxon>Gnathifera</taxon>
        <taxon>Rotifera</taxon>
        <taxon>Eurotatoria</taxon>
        <taxon>Monogononta</taxon>
        <taxon>Pseudotrocha</taxon>
        <taxon>Ploima</taxon>
        <taxon>Brachionidae</taxon>
        <taxon>Brachionus</taxon>
    </lineage>
</organism>
<proteinExistence type="predicted"/>
<dbReference type="AlphaFoldDB" id="A0A814R070"/>
<dbReference type="Proteomes" id="UP000663879">
    <property type="component" value="Unassembled WGS sequence"/>
</dbReference>
<dbReference type="EMBL" id="CAJNOC010009269">
    <property type="protein sequence ID" value="CAF1126957.1"/>
    <property type="molecule type" value="Genomic_DNA"/>
</dbReference>
<sequence length="89" mass="10290">KNNNSTIRIIQTTDIEFNEIITIPIDDSLEGNNTFDLYKTSRILSPQEKESLNASIWGNLTKDLNVAFRNEFNENFEQLSILKIIPNFN</sequence>
<comment type="caution">
    <text evidence="1">The sequence shown here is derived from an EMBL/GenBank/DDBJ whole genome shotgun (WGS) entry which is preliminary data.</text>
</comment>
<feature type="non-terminal residue" evidence="1">
    <location>
        <position position="89"/>
    </location>
</feature>
<evidence type="ECO:0000313" key="1">
    <source>
        <dbReference type="EMBL" id="CAF1126957.1"/>
    </source>
</evidence>
<feature type="non-terminal residue" evidence="1">
    <location>
        <position position="1"/>
    </location>
</feature>
<accession>A0A814R070</accession>